<dbReference type="PROSITE" id="PS51340">
    <property type="entry name" value="MOSC"/>
    <property type="match status" value="1"/>
</dbReference>
<dbReference type="RefSeq" id="WP_245670071.1">
    <property type="nucleotide sequence ID" value="NZ_FMCX01000004.1"/>
</dbReference>
<protein>
    <recommendedName>
        <fullName evidence="1">MOSC domain-containing protein</fullName>
    </recommendedName>
</protein>
<dbReference type="Pfam" id="PF03476">
    <property type="entry name" value="MOSC_N"/>
    <property type="match status" value="1"/>
</dbReference>
<gene>
    <name evidence="2" type="ORF">GA0070564_104402</name>
</gene>
<name>A0A1C4YUJ3_9ACTN</name>
<evidence type="ECO:0000259" key="1">
    <source>
        <dbReference type="PROSITE" id="PS51340"/>
    </source>
</evidence>
<evidence type="ECO:0000313" key="3">
    <source>
        <dbReference type="Proteomes" id="UP000199504"/>
    </source>
</evidence>
<dbReference type="Pfam" id="PF03473">
    <property type="entry name" value="MOSC"/>
    <property type="match status" value="1"/>
</dbReference>
<dbReference type="AlphaFoldDB" id="A0A1C4YUJ3"/>
<dbReference type="InterPro" id="IPR005302">
    <property type="entry name" value="MoCF_Sase_C"/>
</dbReference>
<proteinExistence type="predicted"/>
<dbReference type="InterPro" id="IPR005303">
    <property type="entry name" value="MOCOS_middle"/>
</dbReference>
<dbReference type="GO" id="GO:0030151">
    <property type="term" value="F:molybdenum ion binding"/>
    <property type="evidence" value="ECO:0007669"/>
    <property type="project" value="InterPro"/>
</dbReference>
<dbReference type="InterPro" id="IPR011037">
    <property type="entry name" value="Pyrv_Knase-like_insert_dom_sf"/>
</dbReference>
<feature type="domain" description="MOSC" evidence="1">
    <location>
        <begin position="116"/>
        <end position="300"/>
    </location>
</feature>
<dbReference type="Proteomes" id="UP000199504">
    <property type="component" value="Unassembled WGS sequence"/>
</dbReference>
<accession>A0A1C4YUJ3</accession>
<dbReference type="GO" id="GO:0030170">
    <property type="term" value="F:pyridoxal phosphate binding"/>
    <property type="evidence" value="ECO:0007669"/>
    <property type="project" value="InterPro"/>
</dbReference>
<dbReference type="SUPFAM" id="SSF50800">
    <property type="entry name" value="PK beta-barrel domain-like"/>
    <property type="match status" value="1"/>
</dbReference>
<evidence type="ECO:0000313" key="2">
    <source>
        <dbReference type="EMBL" id="SCF24415.1"/>
    </source>
</evidence>
<dbReference type="EMBL" id="FMCX01000004">
    <property type="protein sequence ID" value="SCF24415.1"/>
    <property type="molecule type" value="Genomic_DNA"/>
</dbReference>
<reference evidence="3" key="1">
    <citation type="submission" date="2016-06" db="EMBL/GenBank/DDBJ databases">
        <authorList>
            <person name="Varghese N."/>
            <person name="Submissions Spin"/>
        </authorList>
    </citation>
    <scope>NUCLEOTIDE SEQUENCE [LARGE SCALE GENOMIC DNA]</scope>
    <source>
        <strain evidence="3">DSM 44830</strain>
    </source>
</reference>
<dbReference type="Gene3D" id="2.40.33.20">
    <property type="entry name" value="PK beta-barrel domain-like"/>
    <property type="match status" value="1"/>
</dbReference>
<sequence>MAQAGAVGHVEEIWRYPVKSMLGERRTSVEVTAAGIPGDRRLALRHQTSGKIASAKDPRRWRSLLTLRAEGDGRSTVRVTLPDGRTVAGDATDVDDLLSAALGEPVTLIDQVPPEATLDRARPEEVLAAGVTATVAVDESRIGAAAPPGSFVDFAPIHLVNTPSLARAGWATAGSGAAIDGRRASPGTEPARRDGGAVARYRPNLVLATDTEPFAENGWVGRELRIGTDLVLRVIAPTPRCAVPTLAHGDLPPDPDALRVPARLNRVEPLPGLGPQPCLGAYAQVLRPGPIRVGDQVRLV</sequence>
<organism evidence="2 3">
    <name type="scientific">Micromonospora mirobrigensis</name>
    <dbReference type="NCBI Taxonomy" id="262898"/>
    <lineage>
        <taxon>Bacteria</taxon>
        <taxon>Bacillati</taxon>
        <taxon>Actinomycetota</taxon>
        <taxon>Actinomycetes</taxon>
        <taxon>Micromonosporales</taxon>
        <taxon>Micromonosporaceae</taxon>
        <taxon>Micromonospora</taxon>
    </lineage>
</organism>
<dbReference type="STRING" id="262898.GA0070564_104402"/>
<keyword evidence="3" id="KW-1185">Reference proteome</keyword>
<dbReference type="GO" id="GO:0003824">
    <property type="term" value="F:catalytic activity"/>
    <property type="evidence" value="ECO:0007669"/>
    <property type="project" value="InterPro"/>
</dbReference>